<dbReference type="STRING" id="456900.A0A195CSC3"/>
<dbReference type="Pfam" id="PF21125">
    <property type="entry name" value="MPN_2A_DUB_like"/>
    <property type="match status" value="1"/>
</dbReference>
<evidence type="ECO:0000256" key="2">
    <source>
        <dbReference type="ARBA" id="ARBA00023054"/>
    </source>
</evidence>
<organism evidence="6 7">
    <name type="scientific">Cyphomyrmex costatus</name>
    <dbReference type="NCBI Taxonomy" id="456900"/>
    <lineage>
        <taxon>Eukaryota</taxon>
        <taxon>Metazoa</taxon>
        <taxon>Ecdysozoa</taxon>
        <taxon>Arthropoda</taxon>
        <taxon>Hexapoda</taxon>
        <taxon>Insecta</taxon>
        <taxon>Pterygota</taxon>
        <taxon>Neoptera</taxon>
        <taxon>Endopterygota</taxon>
        <taxon>Hymenoptera</taxon>
        <taxon>Apocrita</taxon>
        <taxon>Aculeata</taxon>
        <taxon>Formicoidea</taxon>
        <taxon>Formicidae</taxon>
        <taxon>Myrmicinae</taxon>
        <taxon>Cyphomyrmex</taxon>
    </lineage>
</organism>
<evidence type="ECO:0000256" key="1">
    <source>
        <dbReference type="ARBA" id="ARBA00004123"/>
    </source>
</evidence>
<feature type="region of interest" description="Disordered" evidence="4">
    <location>
        <begin position="343"/>
        <end position="404"/>
    </location>
</feature>
<comment type="subcellular location">
    <subcellularLocation>
        <location evidence="1">Nucleus</location>
    </subcellularLocation>
</comment>
<dbReference type="GO" id="GO:0090307">
    <property type="term" value="P:mitotic spindle assembly"/>
    <property type="evidence" value="ECO:0007669"/>
    <property type="project" value="TreeGrafter"/>
</dbReference>
<dbReference type="EMBL" id="KQ977349">
    <property type="protein sequence ID" value="KYN03402.1"/>
    <property type="molecule type" value="Genomic_DNA"/>
</dbReference>
<evidence type="ECO:0000259" key="5">
    <source>
        <dbReference type="PROSITE" id="PS50249"/>
    </source>
</evidence>
<dbReference type="InterPro" id="IPR023238">
    <property type="entry name" value="FAM175"/>
</dbReference>
<name>A0A195CSC3_9HYME</name>
<dbReference type="InterPro" id="IPR037518">
    <property type="entry name" value="MPN"/>
</dbReference>
<sequence length="475" mass="53767">MADGDLLVTISGAALSLLFYENVRSVGEQMGFLLGEALEFIVKTYTDSDNQVETIKIHINVETIVTCPLSDLLYDSSGRINKEKLKDFMDDKSKQVIGWFRFRRNTSNLTPTMRDKILHKQFASHFSSGNNYREDFFLTCLLNASISETRGTHKFRHVFLRHKRGIFEPIPLRINNLGDDASRHDGSDYKPTPVRKSTRLPDGFTQLIESLKLDMTRKSGLDSAMTIQKAAERHLMSLIPKVCESDLEVAELERQVSELKMIAAQRLSRKVKVNGESYEKTFKANRENCFSEKIDFSTKDEMKISDDKRLQRENPSCAQPVTSNSWTQSRNTTAACIAKSVTNQEKVRRWGRGNPQEDNNQQQNTQNSPCTNSKRSIPEIVTESICQEDNEASMGRGRGRGRGNLDFMVGEMKKVRHNSNTSQVHSRERSITPEQDFSDAECSAAVSLSSSVLRSCQVAKKTDLDKCNTMASFDI</sequence>
<evidence type="ECO:0000313" key="6">
    <source>
        <dbReference type="EMBL" id="KYN03402.1"/>
    </source>
</evidence>
<dbReference type="Pfam" id="PF22299">
    <property type="entry name" value="BRISC_FAM175B_helical"/>
    <property type="match status" value="1"/>
</dbReference>
<dbReference type="AlphaFoldDB" id="A0A195CSC3"/>
<keyword evidence="3" id="KW-0539">Nucleus</keyword>
<protein>
    <recommendedName>
        <fullName evidence="5">MPN domain-containing protein</fullName>
    </recommendedName>
</protein>
<evidence type="ECO:0000313" key="7">
    <source>
        <dbReference type="Proteomes" id="UP000078542"/>
    </source>
</evidence>
<dbReference type="InterPro" id="IPR055064">
    <property type="entry name" value="BRISC_FAM175B_helical"/>
</dbReference>
<accession>A0A195CSC3</accession>
<keyword evidence="7" id="KW-1185">Reference proteome</keyword>
<dbReference type="PANTHER" id="PTHR31728:SF5">
    <property type="entry name" value="OS07G0540200 PROTEIN"/>
    <property type="match status" value="1"/>
</dbReference>
<dbReference type="GO" id="GO:0008017">
    <property type="term" value="F:microtubule binding"/>
    <property type="evidence" value="ECO:0007669"/>
    <property type="project" value="TreeGrafter"/>
</dbReference>
<dbReference type="GO" id="GO:0070536">
    <property type="term" value="P:protein K63-linked deubiquitination"/>
    <property type="evidence" value="ECO:0007669"/>
    <property type="project" value="TreeGrafter"/>
</dbReference>
<evidence type="ECO:0000256" key="3">
    <source>
        <dbReference type="ARBA" id="ARBA00023242"/>
    </source>
</evidence>
<dbReference type="GO" id="GO:0005634">
    <property type="term" value="C:nucleus"/>
    <property type="evidence" value="ECO:0007669"/>
    <property type="project" value="UniProtKB-SubCell"/>
</dbReference>
<proteinExistence type="predicted"/>
<dbReference type="CDD" id="cd23525">
    <property type="entry name" value="Abraxas_2_insects"/>
    <property type="match status" value="1"/>
</dbReference>
<dbReference type="GO" id="GO:0031593">
    <property type="term" value="F:polyubiquitin modification-dependent protein binding"/>
    <property type="evidence" value="ECO:0007669"/>
    <property type="project" value="TreeGrafter"/>
</dbReference>
<dbReference type="PRINTS" id="PR02051">
    <property type="entry name" value="PROTEINF175"/>
</dbReference>
<keyword evidence="2" id="KW-0175">Coiled coil</keyword>
<reference evidence="6 7" key="1">
    <citation type="submission" date="2016-03" db="EMBL/GenBank/DDBJ databases">
        <title>Cyphomyrmex costatus WGS genome.</title>
        <authorList>
            <person name="Nygaard S."/>
            <person name="Hu H."/>
            <person name="Boomsma J."/>
            <person name="Zhang G."/>
        </authorList>
    </citation>
    <scope>NUCLEOTIDE SEQUENCE [LARGE SCALE GENOMIC DNA]</scope>
    <source>
        <strain evidence="6">MS0001</strain>
        <tissue evidence="6">Whole body</tissue>
    </source>
</reference>
<feature type="compositionally biased region" description="Polar residues" evidence="4">
    <location>
        <begin position="313"/>
        <end position="329"/>
    </location>
</feature>
<gene>
    <name evidence="6" type="ORF">ALC62_05794</name>
</gene>
<feature type="region of interest" description="Disordered" evidence="4">
    <location>
        <begin position="307"/>
        <end position="329"/>
    </location>
</feature>
<feature type="region of interest" description="Disordered" evidence="4">
    <location>
        <begin position="416"/>
        <end position="435"/>
    </location>
</feature>
<feature type="compositionally biased region" description="Low complexity" evidence="4">
    <location>
        <begin position="354"/>
        <end position="367"/>
    </location>
</feature>
<feature type="domain" description="MPN" evidence="5">
    <location>
        <begin position="7"/>
        <end position="161"/>
    </location>
</feature>
<dbReference type="Proteomes" id="UP000078542">
    <property type="component" value="Unassembled WGS sequence"/>
</dbReference>
<dbReference type="PANTHER" id="PTHR31728">
    <property type="entry name" value="ABRAXAS FAMILY MEMBER"/>
    <property type="match status" value="1"/>
</dbReference>
<dbReference type="GO" id="GO:0008608">
    <property type="term" value="P:attachment of spindle microtubules to kinetochore"/>
    <property type="evidence" value="ECO:0007669"/>
    <property type="project" value="TreeGrafter"/>
</dbReference>
<evidence type="ECO:0000256" key="4">
    <source>
        <dbReference type="SAM" id="MobiDB-lite"/>
    </source>
</evidence>
<dbReference type="PROSITE" id="PS50249">
    <property type="entry name" value="MPN"/>
    <property type="match status" value="1"/>
</dbReference>